<name>A0A0A9BRG5_ARUDO</name>
<organism evidence="1">
    <name type="scientific">Arundo donax</name>
    <name type="common">Giant reed</name>
    <name type="synonym">Donax arundinaceus</name>
    <dbReference type="NCBI Taxonomy" id="35708"/>
    <lineage>
        <taxon>Eukaryota</taxon>
        <taxon>Viridiplantae</taxon>
        <taxon>Streptophyta</taxon>
        <taxon>Embryophyta</taxon>
        <taxon>Tracheophyta</taxon>
        <taxon>Spermatophyta</taxon>
        <taxon>Magnoliopsida</taxon>
        <taxon>Liliopsida</taxon>
        <taxon>Poales</taxon>
        <taxon>Poaceae</taxon>
        <taxon>PACMAD clade</taxon>
        <taxon>Arundinoideae</taxon>
        <taxon>Arundineae</taxon>
        <taxon>Arundo</taxon>
    </lineage>
</organism>
<reference evidence="1" key="1">
    <citation type="submission" date="2014-09" db="EMBL/GenBank/DDBJ databases">
        <authorList>
            <person name="Magalhaes I.L.F."/>
            <person name="Oliveira U."/>
            <person name="Santos F.R."/>
            <person name="Vidigal T.H.D.A."/>
            <person name="Brescovit A.D."/>
            <person name="Santos A.J."/>
        </authorList>
    </citation>
    <scope>NUCLEOTIDE SEQUENCE</scope>
    <source>
        <tissue evidence="1">Shoot tissue taken approximately 20 cm above the soil surface</tissue>
    </source>
</reference>
<reference evidence="1" key="2">
    <citation type="journal article" date="2015" name="Data Brief">
        <title>Shoot transcriptome of the giant reed, Arundo donax.</title>
        <authorList>
            <person name="Barrero R.A."/>
            <person name="Guerrero F.D."/>
            <person name="Moolhuijzen P."/>
            <person name="Goolsby J.A."/>
            <person name="Tidwell J."/>
            <person name="Bellgard S.E."/>
            <person name="Bellgard M.I."/>
        </authorList>
    </citation>
    <scope>NUCLEOTIDE SEQUENCE</scope>
    <source>
        <tissue evidence="1">Shoot tissue taken approximately 20 cm above the soil surface</tissue>
    </source>
</reference>
<protein>
    <submittedName>
        <fullName evidence="1">Uncharacterized protein</fullName>
    </submittedName>
</protein>
<dbReference type="AlphaFoldDB" id="A0A0A9BRG5"/>
<sequence>MTKIGFPGFSPTLPSEFFAKTVVCYLPHGEQRQYKDCSVCGGTLLFVLRCLEFQGCRR</sequence>
<proteinExistence type="predicted"/>
<accession>A0A0A9BRG5</accession>
<dbReference type="EMBL" id="GBRH01234175">
    <property type="protein sequence ID" value="JAD63720.1"/>
    <property type="molecule type" value="Transcribed_RNA"/>
</dbReference>
<evidence type="ECO:0000313" key="1">
    <source>
        <dbReference type="EMBL" id="JAD63720.1"/>
    </source>
</evidence>